<reference evidence="1" key="1">
    <citation type="journal article" date="2014" name="PLoS Genet.">
        <title>The Genome of Spironucleus salmonicida Highlights a Fish Pathogen Adapted to Fluctuating Environments.</title>
        <authorList>
            <person name="Xu F."/>
            <person name="Jerlstrom-Hultqvist J."/>
            <person name="Einarsson E."/>
            <person name="Astvaldsson A."/>
            <person name="Svard S.G."/>
            <person name="Andersson J.O."/>
        </authorList>
    </citation>
    <scope>NUCLEOTIDE SEQUENCE</scope>
</reference>
<protein>
    <submittedName>
        <fullName evidence="1">Uncharacterized protein</fullName>
    </submittedName>
</protein>
<gene>
    <name evidence="1" type="ORF">SS50377_15243</name>
</gene>
<dbReference type="InterPro" id="IPR012460">
    <property type="entry name" value="DUF1667"/>
</dbReference>
<dbReference type="SUPFAM" id="SSF160148">
    <property type="entry name" value="CPE0013-like"/>
    <property type="match status" value="1"/>
</dbReference>
<proteinExistence type="predicted"/>
<dbReference type="Pfam" id="PF07892">
    <property type="entry name" value="DUF1667"/>
    <property type="match status" value="1"/>
</dbReference>
<dbReference type="PANTHER" id="PTHR39450">
    <property type="entry name" value="MOLYBDOPTERIN OXIDOREDUCTASE, 4FE-4S CLUSTER-BINDING SUBUNIT"/>
    <property type="match status" value="1"/>
</dbReference>
<sequence>MSQWVYHICKNRDANEIEEITINQCKGGINYAKPEIVEPFRTFCTSTAVENGEAVRLTVQLSKPIPKNERIEAAKKLRQCVVKAPIMMCDAVLKGIFGSKVVACAVSQKSDSVLCFSFMLKYSIRLQQYAVNQQKINTLLNLGYSRLSNYSQENFIINNV</sequence>
<dbReference type="PANTHER" id="PTHR39450:SF1">
    <property type="entry name" value="DUF1667 DOMAIN-CONTAINING PROTEIN"/>
    <property type="match status" value="1"/>
</dbReference>
<organism evidence="1">
    <name type="scientific">Spironucleus salmonicida</name>
    <dbReference type="NCBI Taxonomy" id="348837"/>
    <lineage>
        <taxon>Eukaryota</taxon>
        <taxon>Metamonada</taxon>
        <taxon>Diplomonadida</taxon>
        <taxon>Hexamitidae</taxon>
        <taxon>Hexamitinae</taxon>
        <taxon>Spironucleus</taxon>
    </lineage>
</organism>
<dbReference type="Gene3D" id="3.10.530.10">
    <property type="entry name" value="CPE0013-like"/>
    <property type="match status" value="1"/>
</dbReference>
<dbReference type="InterPro" id="IPR036593">
    <property type="entry name" value="CPE0013-like_sf"/>
</dbReference>
<dbReference type="AlphaFoldDB" id="V6LJZ1"/>
<name>V6LJZ1_9EUKA</name>
<accession>V6LJZ1</accession>
<dbReference type="VEuPathDB" id="GiardiaDB:SS50377_27726"/>
<evidence type="ECO:0000313" key="1">
    <source>
        <dbReference type="EMBL" id="EST44862.1"/>
    </source>
</evidence>
<dbReference type="EMBL" id="KI546105">
    <property type="protein sequence ID" value="EST44862.1"/>
    <property type="molecule type" value="Genomic_DNA"/>
</dbReference>